<reference evidence="6" key="1">
    <citation type="submission" date="2022-01" db="EMBL/GenBank/DDBJ databases">
        <authorList>
            <person name="King R."/>
        </authorList>
    </citation>
    <scope>NUCLEOTIDE SEQUENCE</scope>
</reference>
<feature type="compositionally biased region" description="Basic and acidic residues" evidence="2">
    <location>
        <begin position="75"/>
        <end position="87"/>
    </location>
</feature>
<feature type="domain" description="G-patch" evidence="5">
    <location>
        <begin position="698"/>
        <end position="744"/>
    </location>
</feature>
<gene>
    <name evidence="6" type="ORF">PHAECO_LOCUS3114</name>
</gene>
<dbReference type="OrthoDB" id="6747351at2759"/>
<feature type="compositionally biased region" description="Basic and acidic residues" evidence="2">
    <location>
        <begin position="143"/>
        <end position="201"/>
    </location>
</feature>
<feature type="compositionally biased region" description="Basic residues" evidence="2">
    <location>
        <begin position="88"/>
        <end position="117"/>
    </location>
</feature>
<dbReference type="Proteomes" id="UP001153737">
    <property type="component" value="Chromosome 12"/>
</dbReference>
<sequence length="842" mass="96093">WQPTHIGFLVGLCCFDFLDSDNLQYPSIFYIRQVGDKEMAAEEEQDKKPDIPTKSSMEILSELFSTFQAKPPIIIKKEKTEKTEDSSKKHKKKKKHKHKDRKLDKKQKKKDKKRKRSRSDSSSDSSSSEGSEEKVDLAQILIKNEKENAEKKIKSVKKEKDSKQEDIPKKDVKVEVKVKDEVHKTEEPGKKNKIVIKDLKLSKVFEAEAKKIYEKHADQEEGEASDSDSQSKHKCKKKHKSHSKKRSRSKSRERHHSDKKVKTEETKSKTSDSKYREKSKDRDKSRNHNRDHSRERNRDHSRDRSRDDFYGRRKERSRERDSRRDKYSSTRESTRDHRSRDQHRDRDRDRDRDEYNRELEDYRRNRNKLNKDDDFYKSKDKGSSQRDEKWFMRDRYRGYDDRDKYDRDSSSKIDKKKLLEIARKNAITMMKSGSLPAALTLGPQAQEKVIAAIKSGGKTIEELTDFCKTLSKKEELGELSSLSEKEDSDSDTDKPFHHPFQIKDRPTSITMNIKNSVPLPIKSTVERTSELRIQFPVSSGQQHRKGEHWRPVSPPADKKADEQPAPAPVPAPAAAVPLAIEPAPVPELKVVTVPAPANAPPGPQVFPTPINEPSVDIGSIVSQRLTAMRRLQENPNDVQALGQMYKSNKEMQSWASSKQQLGQFTGSTGAQIMSQAELSSGYQAWAKKDQLQTAAPVSGGMGMHLLQKMGWKPGEGLGKEKTGQLEPLLLEVKLDKRGLVADEEQQGRGGKGKRQKGVAPTQKTLQGKHPVSLLGEYASKRKLGAPQYIMEFECGPDHKKNFLFKVVLNGLEYKPNVASNNKKEAKAVAATVCLQQIGLFPS</sequence>
<dbReference type="SUPFAM" id="SSF54768">
    <property type="entry name" value="dsRNA-binding domain-like"/>
    <property type="match status" value="1"/>
</dbReference>
<evidence type="ECO:0000313" key="7">
    <source>
        <dbReference type="Proteomes" id="UP001153737"/>
    </source>
</evidence>
<dbReference type="Gene3D" id="3.30.160.20">
    <property type="match status" value="1"/>
</dbReference>
<feature type="compositionally biased region" description="Basic and acidic residues" evidence="2">
    <location>
        <begin position="260"/>
        <end position="391"/>
    </location>
</feature>
<dbReference type="AlphaFoldDB" id="A0A9P0DFE0"/>
<evidence type="ECO:0008006" key="8">
    <source>
        <dbReference type="Google" id="ProtNLM"/>
    </source>
</evidence>
<dbReference type="PROSITE" id="PS50137">
    <property type="entry name" value="DS_RBD"/>
    <property type="match status" value="1"/>
</dbReference>
<reference evidence="6" key="2">
    <citation type="submission" date="2022-10" db="EMBL/GenBank/DDBJ databases">
        <authorList>
            <consortium name="ENA_rothamsted_submissions"/>
            <consortium name="culmorum"/>
            <person name="King R."/>
        </authorList>
    </citation>
    <scope>NUCLEOTIDE SEQUENCE</scope>
</reference>
<dbReference type="CDD" id="cd19870">
    <property type="entry name" value="DSRM_SON-like"/>
    <property type="match status" value="1"/>
</dbReference>
<proteinExistence type="predicted"/>
<feature type="chain" id="PRO_5040184551" description="SON protein" evidence="3">
    <location>
        <begin position="21"/>
        <end position="842"/>
    </location>
</feature>
<feature type="region of interest" description="Disordered" evidence="2">
    <location>
        <begin position="214"/>
        <end position="391"/>
    </location>
</feature>
<dbReference type="InterPro" id="IPR000467">
    <property type="entry name" value="G_patch_dom"/>
</dbReference>
<evidence type="ECO:0000259" key="4">
    <source>
        <dbReference type="PROSITE" id="PS50137"/>
    </source>
</evidence>
<organism evidence="6 7">
    <name type="scientific">Phaedon cochleariae</name>
    <name type="common">Mustard beetle</name>
    <dbReference type="NCBI Taxonomy" id="80249"/>
    <lineage>
        <taxon>Eukaryota</taxon>
        <taxon>Metazoa</taxon>
        <taxon>Ecdysozoa</taxon>
        <taxon>Arthropoda</taxon>
        <taxon>Hexapoda</taxon>
        <taxon>Insecta</taxon>
        <taxon>Pterygota</taxon>
        <taxon>Neoptera</taxon>
        <taxon>Endopterygota</taxon>
        <taxon>Coleoptera</taxon>
        <taxon>Polyphaga</taxon>
        <taxon>Cucujiformia</taxon>
        <taxon>Chrysomeloidea</taxon>
        <taxon>Chrysomelidae</taxon>
        <taxon>Chrysomelinae</taxon>
        <taxon>Chrysomelini</taxon>
        <taxon>Phaedon</taxon>
    </lineage>
</organism>
<feature type="compositionally biased region" description="Basic and acidic residues" evidence="2">
    <location>
        <begin position="491"/>
        <end position="504"/>
    </location>
</feature>
<feature type="region of interest" description="Disordered" evidence="2">
    <location>
        <begin position="71"/>
        <end position="201"/>
    </location>
</feature>
<keyword evidence="7" id="KW-1185">Reference proteome</keyword>
<feature type="compositionally biased region" description="Low complexity" evidence="2">
    <location>
        <begin position="120"/>
        <end position="129"/>
    </location>
</feature>
<evidence type="ECO:0000256" key="2">
    <source>
        <dbReference type="SAM" id="MobiDB-lite"/>
    </source>
</evidence>
<name>A0A9P0DFE0_PHACE</name>
<dbReference type="GO" id="GO:0003723">
    <property type="term" value="F:RNA binding"/>
    <property type="evidence" value="ECO:0007669"/>
    <property type="project" value="UniProtKB-UniRule"/>
</dbReference>
<feature type="region of interest" description="Disordered" evidence="2">
    <location>
        <begin position="740"/>
        <end position="763"/>
    </location>
</feature>
<dbReference type="EMBL" id="OU896718">
    <property type="protein sequence ID" value="CAH1119234.1"/>
    <property type="molecule type" value="Genomic_DNA"/>
</dbReference>
<feature type="region of interest" description="Disordered" evidence="2">
    <location>
        <begin position="477"/>
        <end position="504"/>
    </location>
</feature>
<protein>
    <recommendedName>
        <fullName evidence="8">SON protein</fullName>
    </recommendedName>
</protein>
<evidence type="ECO:0000256" key="3">
    <source>
        <dbReference type="SAM" id="SignalP"/>
    </source>
</evidence>
<dbReference type="PROSITE" id="PS50174">
    <property type="entry name" value="G_PATCH"/>
    <property type="match status" value="1"/>
</dbReference>
<evidence type="ECO:0000313" key="6">
    <source>
        <dbReference type="EMBL" id="CAH1119234.1"/>
    </source>
</evidence>
<accession>A0A9P0DFE0</accession>
<evidence type="ECO:0000259" key="5">
    <source>
        <dbReference type="PROSITE" id="PS50174"/>
    </source>
</evidence>
<feature type="compositionally biased region" description="Basic residues" evidence="2">
    <location>
        <begin position="232"/>
        <end position="259"/>
    </location>
</feature>
<feature type="domain" description="DRBM" evidence="4">
    <location>
        <begin position="769"/>
        <end position="839"/>
    </location>
</feature>
<dbReference type="Pfam" id="PF00035">
    <property type="entry name" value="dsrm"/>
    <property type="match status" value="1"/>
</dbReference>
<dbReference type="InterPro" id="IPR014720">
    <property type="entry name" value="dsRBD_dom"/>
</dbReference>
<evidence type="ECO:0000256" key="1">
    <source>
        <dbReference type="PROSITE-ProRule" id="PRU00266"/>
    </source>
</evidence>
<dbReference type="InterPro" id="IPR032922">
    <property type="entry name" value="SON"/>
</dbReference>
<feature type="non-terminal residue" evidence="6">
    <location>
        <position position="1"/>
    </location>
</feature>
<dbReference type="Pfam" id="PF01585">
    <property type="entry name" value="G-patch"/>
    <property type="match status" value="1"/>
</dbReference>
<dbReference type="SMART" id="SM00443">
    <property type="entry name" value="G_patch"/>
    <property type="match status" value="1"/>
</dbReference>
<dbReference type="PANTHER" id="PTHR46528">
    <property type="entry name" value="PROTEIN SON"/>
    <property type="match status" value="1"/>
</dbReference>
<dbReference type="GO" id="GO:0051726">
    <property type="term" value="P:regulation of cell cycle"/>
    <property type="evidence" value="ECO:0007669"/>
    <property type="project" value="InterPro"/>
</dbReference>
<keyword evidence="1" id="KW-0694">RNA-binding</keyword>
<dbReference type="PANTHER" id="PTHR46528:SF1">
    <property type="entry name" value="PROTEIN SON"/>
    <property type="match status" value="1"/>
</dbReference>
<feature type="signal peptide" evidence="3">
    <location>
        <begin position="1"/>
        <end position="20"/>
    </location>
</feature>
<dbReference type="SMART" id="SM00358">
    <property type="entry name" value="DSRM"/>
    <property type="match status" value="1"/>
</dbReference>
<feature type="region of interest" description="Disordered" evidence="2">
    <location>
        <begin position="535"/>
        <end position="570"/>
    </location>
</feature>
<keyword evidence="3" id="KW-0732">Signal</keyword>
<dbReference type="GO" id="GO:0048024">
    <property type="term" value="P:regulation of mRNA splicing, via spliceosome"/>
    <property type="evidence" value="ECO:0007669"/>
    <property type="project" value="TreeGrafter"/>
</dbReference>